<evidence type="ECO:0000256" key="2">
    <source>
        <dbReference type="ARBA" id="ARBA00022619"/>
    </source>
</evidence>
<dbReference type="GO" id="GO:0046872">
    <property type="term" value="F:metal ion binding"/>
    <property type="evidence" value="ECO:0007669"/>
    <property type="project" value="UniProtKB-KW"/>
</dbReference>
<proteinExistence type="inferred from homology"/>
<dbReference type="GO" id="GO:0008686">
    <property type="term" value="F:3,4-dihydroxy-2-butanone-4-phosphate synthase activity"/>
    <property type="evidence" value="ECO:0007669"/>
    <property type="project" value="UniProtKB-EC"/>
</dbReference>
<dbReference type="SUPFAM" id="SSF55821">
    <property type="entry name" value="YrdC/RibB"/>
    <property type="match status" value="1"/>
</dbReference>
<keyword evidence="4" id="KW-0464">Manganese</keyword>
<keyword evidence="4" id="KW-0460">Magnesium</keyword>
<keyword evidence="4" id="KW-0456">Lyase</keyword>
<gene>
    <name evidence="5" type="ORF">BB560_005391</name>
</gene>
<dbReference type="GO" id="GO:0009231">
    <property type="term" value="P:riboflavin biosynthetic process"/>
    <property type="evidence" value="ECO:0007669"/>
    <property type="project" value="UniProtKB-UniPathway"/>
</dbReference>
<evidence type="ECO:0000313" key="6">
    <source>
        <dbReference type="Proteomes" id="UP000245609"/>
    </source>
</evidence>
<keyword evidence="3 4" id="KW-0479">Metal-binding</keyword>
<dbReference type="GO" id="GO:0005758">
    <property type="term" value="C:mitochondrial intermembrane space"/>
    <property type="evidence" value="ECO:0007669"/>
    <property type="project" value="TreeGrafter"/>
</dbReference>
<dbReference type="InterPro" id="IPR017945">
    <property type="entry name" value="DHBP_synth_RibB-like_a/b_dom"/>
</dbReference>
<evidence type="ECO:0000313" key="5">
    <source>
        <dbReference type="EMBL" id="PVV00191.1"/>
    </source>
</evidence>
<dbReference type="Proteomes" id="UP000245609">
    <property type="component" value="Unassembled WGS sequence"/>
</dbReference>
<reference evidence="5 6" key="1">
    <citation type="journal article" date="2018" name="MBio">
        <title>Comparative Genomics Reveals the Core Gene Toolbox for the Fungus-Insect Symbiosis.</title>
        <authorList>
            <person name="Wang Y."/>
            <person name="Stata M."/>
            <person name="Wang W."/>
            <person name="Stajich J.E."/>
            <person name="White M.M."/>
            <person name="Moncalvo J.M."/>
        </authorList>
    </citation>
    <scope>NUCLEOTIDE SEQUENCE [LARGE SCALE GENOMIC DNA]</scope>
    <source>
        <strain evidence="5 6">SC-DP-2</strain>
    </source>
</reference>
<sequence>MVKFDSVEDAIADLRSGKAIIVMDNEGRENESDLVFAGEKATPELMAFTIRHTAGFICVCVEEKRLKQLEIPLMFENNTDPNGTQYTVTVDAKYNVSTGISAHDRAMTVKSLADYSIIDPGAFTKPGHMVPLKPHSDGLKSRTGHTEAVYTICKLAGFNPVGVLSELINEDGTMMRKEDTFKFAKEYNLKFISIDDLVKYAREH</sequence>
<protein>
    <recommendedName>
        <fullName evidence="4">3,4-dihydroxy-2-butanone 4-phosphate synthase</fullName>
        <shortName evidence="4">DHBP synthase</shortName>
        <ecNumber evidence="4">4.1.99.12</ecNumber>
    </recommendedName>
</protein>
<evidence type="ECO:0000256" key="1">
    <source>
        <dbReference type="ARBA" id="ARBA00004904"/>
    </source>
</evidence>
<dbReference type="PANTHER" id="PTHR21327:SF18">
    <property type="entry name" value="3,4-DIHYDROXY-2-BUTANONE 4-PHOSPHATE SYNTHASE"/>
    <property type="match status" value="1"/>
</dbReference>
<comment type="function">
    <text evidence="4">Catalyzes the conversion of D-ribulose 5-phosphate to formate and 3,4-dihydroxy-2-butanone 4-phosphate.</text>
</comment>
<comment type="catalytic activity">
    <reaction evidence="4">
        <text>D-ribulose 5-phosphate = (2S)-2-hydroxy-3-oxobutyl phosphate + formate + H(+)</text>
        <dbReference type="Rhea" id="RHEA:18457"/>
        <dbReference type="ChEBI" id="CHEBI:15378"/>
        <dbReference type="ChEBI" id="CHEBI:15740"/>
        <dbReference type="ChEBI" id="CHEBI:58121"/>
        <dbReference type="ChEBI" id="CHEBI:58830"/>
        <dbReference type="EC" id="4.1.99.12"/>
    </reaction>
</comment>
<dbReference type="InterPro" id="IPR000422">
    <property type="entry name" value="DHBP_synthase_RibB"/>
</dbReference>
<comment type="cofactor">
    <cofactor evidence="4">
        <name>Mg(2+)</name>
        <dbReference type="ChEBI" id="CHEBI:18420"/>
    </cofactor>
    <cofactor evidence="4">
        <name>Mn(2+)</name>
        <dbReference type="ChEBI" id="CHEBI:29035"/>
    </cofactor>
    <text evidence="4">Binds 2 divalent metal cations per subunit. Magnesium or manganese.</text>
</comment>
<dbReference type="AlphaFoldDB" id="A0A2T9Z6G7"/>
<comment type="pathway">
    <text evidence="1 4">Cofactor biosynthesis; riboflavin biosynthesis; 2-hydroxy-3-oxobutyl phosphate from D-ribulose 5-phosphate: step 1/1.</text>
</comment>
<comment type="subunit">
    <text evidence="4">Homodimer.</text>
</comment>
<evidence type="ECO:0000256" key="3">
    <source>
        <dbReference type="ARBA" id="ARBA00022723"/>
    </source>
</evidence>
<keyword evidence="6" id="KW-1185">Reference proteome</keyword>
<comment type="caution">
    <text evidence="5">The sequence shown here is derived from an EMBL/GenBank/DDBJ whole genome shotgun (WGS) entry which is preliminary data.</text>
</comment>
<dbReference type="EC" id="4.1.99.12" evidence="4"/>
<dbReference type="OrthoDB" id="60371at2759"/>
<organism evidence="5 6">
    <name type="scientific">Smittium megazygosporum</name>
    <dbReference type="NCBI Taxonomy" id="133381"/>
    <lineage>
        <taxon>Eukaryota</taxon>
        <taxon>Fungi</taxon>
        <taxon>Fungi incertae sedis</taxon>
        <taxon>Zoopagomycota</taxon>
        <taxon>Kickxellomycotina</taxon>
        <taxon>Harpellomycetes</taxon>
        <taxon>Harpellales</taxon>
        <taxon>Legeriomycetaceae</taxon>
        <taxon>Smittium</taxon>
    </lineage>
</organism>
<dbReference type="NCBIfam" id="TIGR00506">
    <property type="entry name" value="ribB"/>
    <property type="match status" value="1"/>
</dbReference>
<dbReference type="GO" id="GO:0005829">
    <property type="term" value="C:cytosol"/>
    <property type="evidence" value="ECO:0007669"/>
    <property type="project" value="TreeGrafter"/>
</dbReference>
<dbReference type="PANTHER" id="PTHR21327">
    <property type="entry name" value="GTP CYCLOHYDROLASE II-RELATED"/>
    <property type="match status" value="1"/>
</dbReference>
<dbReference type="Gene3D" id="3.90.870.10">
    <property type="entry name" value="DHBP synthase"/>
    <property type="match status" value="1"/>
</dbReference>
<dbReference type="UniPathway" id="UPA00275">
    <property type="reaction ID" value="UER00399"/>
</dbReference>
<evidence type="ECO:0000256" key="4">
    <source>
        <dbReference type="RuleBase" id="RU003843"/>
    </source>
</evidence>
<keyword evidence="2 4" id="KW-0686">Riboflavin biosynthesis</keyword>
<accession>A0A2T9Z6G7</accession>
<dbReference type="STRING" id="133381.A0A2T9Z6G7"/>
<name>A0A2T9Z6G7_9FUNG</name>
<dbReference type="Pfam" id="PF00926">
    <property type="entry name" value="DHBP_synthase"/>
    <property type="match status" value="1"/>
</dbReference>
<comment type="similarity">
    <text evidence="4">Belongs to the DHBP synthase family.</text>
</comment>
<dbReference type="EMBL" id="MBFS01002170">
    <property type="protein sequence ID" value="PVV00191.1"/>
    <property type="molecule type" value="Genomic_DNA"/>
</dbReference>